<evidence type="ECO:0000256" key="5">
    <source>
        <dbReference type="ARBA" id="ARBA00023136"/>
    </source>
</evidence>
<feature type="transmembrane region" description="Helical" evidence="6">
    <location>
        <begin position="381"/>
        <end position="403"/>
    </location>
</feature>
<dbReference type="GO" id="GO:0022857">
    <property type="term" value="F:transmembrane transporter activity"/>
    <property type="evidence" value="ECO:0007669"/>
    <property type="project" value="TreeGrafter"/>
</dbReference>
<dbReference type="GO" id="GO:0005886">
    <property type="term" value="C:plasma membrane"/>
    <property type="evidence" value="ECO:0007669"/>
    <property type="project" value="UniProtKB-SubCell"/>
</dbReference>
<feature type="domain" description="ABC3 transporter permease C-terminal" evidence="7">
    <location>
        <begin position="677"/>
        <end position="790"/>
    </location>
</feature>
<dbReference type="Pfam" id="PF12704">
    <property type="entry name" value="MacB_PCD"/>
    <property type="match status" value="1"/>
</dbReference>
<reference evidence="9" key="1">
    <citation type="submission" date="2022-08" db="EMBL/GenBank/DDBJ databases">
        <title>Genomic Encyclopedia of Type Strains, Phase V (KMG-V): Genome sequencing to study the core and pangenomes of soil and plant-associated prokaryotes.</title>
        <authorList>
            <person name="Whitman W."/>
        </authorList>
    </citation>
    <scope>NUCLEOTIDE SEQUENCE</scope>
    <source>
        <strain evidence="9">SP2016B</strain>
    </source>
</reference>
<dbReference type="Pfam" id="PF02687">
    <property type="entry name" value="FtsX"/>
    <property type="match status" value="2"/>
</dbReference>
<evidence type="ECO:0000259" key="8">
    <source>
        <dbReference type="Pfam" id="PF12704"/>
    </source>
</evidence>
<evidence type="ECO:0000256" key="3">
    <source>
        <dbReference type="ARBA" id="ARBA00022692"/>
    </source>
</evidence>
<comment type="caution">
    <text evidence="9">The sequence shown here is derived from an EMBL/GenBank/DDBJ whole genome shotgun (WGS) entry which is preliminary data.</text>
</comment>
<feature type="transmembrane region" description="Helical" evidence="6">
    <location>
        <begin position="335"/>
        <end position="361"/>
    </location>
</feature>
<dbReference type="AlphaFoldDB" id="A0A9X2U2L5"/>
<keyword evidence="2" id="KW-1003">Cell membrane</keyword>
<feature type="transmembrane region" description="Helical" evidence="6">
    <location>
        <begin position="759"/>
        <end position="778"/>
    </location>
</feature>
<evidence type="ECO:0000313" key="10">
    <source>
        <dbReference type="Proteomes" id="UP001155034"/>
    </source>
</evidence>
<proteinExistence type="predicted"/>
<dbReference type="PANTHER" id="PTHR30572:SF18">
    <property type="entry name" value="ABC-TYPE MACROLIDE FAMILY EXPORT SYSTEM PERMEASE COMPONENT 2"/>
    <property type="match status" value="1"/>
</dbReference>
<feature type="transmembrane region" description="Helical" evidence="6">
    <location>
        <begin position="284"/>
        <end position="304"/>
    </location>
</feature>
<evidence type="ECO:0000256" key="1">
    <source>
        <dbReference type="ARBA" id="ARBA00004651"/>
    </source>
</evidence>
<protein>
    <submittedName>
        <fullName evidence="9">ABC transport system permease protein</fullName>
    </submittedName>
</protein>
<dbReference type="EMBL" id="JANTYZ010000005">
    <property type="protein sequence ID" value="MCS3865637.1"/>
    <property type="molecule type" value="Genomic_DNA"/>
</dbReference>
<dbReference type="InterPro" id="IPR003838">
    <property type="entry name" value="ABC3_permease_C"/>
</dbReference>
<evidence type="ECO:0000256" key="4">
    <source>
        <dbReference type="ARBA" id="ARBA00022989"/>
    </source>
</evidence>
<sequence length="797" mass="86784">MLRNYVKIALRTLWRQKGITAINVLGLAAGMAVCLLVGLLFWDQGTHDDFHPDSERLHRVTTTHQGNNPDPYASSPARLAPVLRTGVTGIEAATRLRRTDRTVSQDNRGFRAQGLYAEPQFFDLFGFRLEAGSAAEALSDPYSAVITQDLATRLYGDQNPMGRTFQLTEVGSFTVTGVVNRDAYRSHLDFDVLYSFATIRQTRSDEIERDWTQGLSYYTYLRLAPGTTPEDVGPSLRSIEDQYLPPESAEGTPPSQFQLQPLSALPLSEALPNEIATGMLPASVGYFLGILAILVLLAAGFNYVNLSTARSLTRAREVGIRKTVGARRRQVMGQFVAEGAVVSLLALSLALVLLQGLVPLYNQLSIHQTLAAQIDVRQGPLVYGVFVLFALAVGGLAGLYPAWHLSKFRPAQVLKASGQSETPGLGWTAPRKVLTVLQFTVAIVVIVTAALVYQQVQHMKQRDKEGVRTDHVGRVALQDAPLGPFWQEARGISGVEQVGAVRNLPLSGRTGGRLPLNREKESVSARYYPADHEALQILSIPLTTTDDWSEARFEGGQVIVANEAATRALGFESAKSALGAPVMMDTTQVRIAAITPNFYTRFTESPNLPVVFRYDPVEFRAVIAEVTPSQEQAALTALSNTWQQFDSVNPPEVRRYDEIVRSGIVMPIAEAGGVLALVAALAALIGCLGLLGIATYTVQTRTREIGIRKALGATVPSVVGLLSKDFLWLVGAAVGLGLPLAWWLNRLWLRGFAYRIELGVWKFALSAVGLGVLAFLAVGSQTVRAARLDPARTLRDE</sequence>
<feature type="transmembrane region" description="Helical" evidence="6">
    <location>
        <begin position="433"/>
        <end position="453"/>
    </location>
</feature>
<dbReference type="Proteomes" id="UP001155034">
    <property type="component" value="Unassembled WGS sequence"/>
</dbReference>
<dbReference type="RefSeq" id="WP_259083661.1">
    <property type="nucleotide sequence ID" value="NZ_JANTYZ010000005.1"/>
</dbReference>
<keyword evidence="4 6" id="KW-1133">Transmembrane helix</keyword>
<dbReference type="InterPro" id="IPR050250">
    <property type="entry name" value="Macrolide_Exporter_MacB"/>
</dbReference>
<keyword evidence="3 6" id="KW-0812">Transmembrane</keyword>
<accession>A0A9X2U2L5</accession>
<feature type="transmembrane region" description="Helical" evidence="6">
    <location>
        <begin position="674"/>
        <end position="698"/>
    </location>
</feature>
<gene>
    <name evidence="9" type="ORF">GGP82_002195</name>
</gene>
<evidence type="ECO:0000256" key="6">
    <source>
        <dbReference type="SAM" id="Phobius"/>
    </source>
</evidence>
<feature type="domain" description="MacB-like periplasmic core" evidence="8">
    <location>
        <begin position="20"/>
        <end position="237"/>
    </location>
</feature>
<organism evidence="9 10">
    <name type="scientific">Salinibacter ruber</name>
    <dbReference type="NCBI Taxonomy" id="146919"/>
    <lineage>
        <taxon>Bacteria</taxon>
        <taxon>Pseudomonadati</taxon>
        <taxon>Rhodothermota</taxon>
        <taxon>Rhodothermia</taxon>
        <taxon>Rhodothermales</taxon>
        <taxon>Salinibacteraceae</taxon>
        <taxon>Salinibacter</taxon>
    </lineage>
</organism>
<name>A0A9X2U2L5_9BACT</name>
<evidence type="ECO:0000256" key="2">
    <source>
        <dbReference type="ARBA" id="ARBA00022475"/>
    </source>
</evidence>
<dbReference type="InterPro" id="IPR025857">
    <property type="entry name" value="MacB_PCD"/>
</dbReference>
<feature type="transmembrane region" description="Helical" evidence="6">
    <location>
        <begin position="726"/>
        <end position="744"/>
    </location>
</feature>
<keyword evidence="5 6" id="KW-0472">Membrane</keyword>
<evidence type="ECO:0000313" key="9">
    <source>
        <dbReference type="EMBL" id="MCS3865637.1"/>
    </source>
</evidence>
<comment type="subcellular location">
    <subcellularLocation>
        <location evidence="1">Cell membrane</location>
        <topology evidence="1">Multi-pass membrane protein</topology>
    </subcellularLocation>
</comment>
<feature type="domain" description="ABC3 transporter permease C-terminal" evidence="7">
    <location>
        <begin position="290"/>
        <end position="408"/>
    </location>
</feature>
<dbReference type="PANTHER" id="PTHR30572">
    <property type="entry name" value="MEMBRANE COMPONENT OF TRANSPORTER-RELATED"/>
    <property type="match status" value="1"/>
</dbReference>
<feature type="transmembrane region" description="Helical" evidence="6">
    <location>
        <begin position="21"/>
        <end position="42"/>
    </location>
</feature>
<evidence type="ECO:0000259" key="7">
    <source>
        <dbReference type="Pfam" id="PF02687"/>
    </source>
</evidence>